<keyword evidence="2" id="KW-1185">Reference proteome</keyword>
<accession>A0ABC8SF40</accession>
<sequence length="100" mass="11426">MSLQYQSKQVEEATCTPGIYKIFQLSFRSSDIDFLPSGSIECFNLRFIEPKQAYNIRALNIMVVDLEKRNPSWLICVQGMQCHSSVQLDSDVAYSVNLAR</sequence>
<evidence type="ECO:0000313" key="1">
    <source>
        <dbReference type="EMBL" id="CAK9155808.1"/>
    </source>
</evidence>
<reference evidence="1 2" key="1">
    <citation type="submission" date="2024-02" db="EMBL/GenBank/DDBJ databases">
        <authorList>
            <person name="Vignale AGUSTIN F."/>
            <person name="Sosa J E."/>
            <person name="Modenutti C."/>
        </authorList>
    </citation>
    <scope>NUCLEOTIDE SEQUENCE [LARGE SCALE GENOMIC DNA]</scope>
</reference>
<dbReference type="AlphaFoldDB" id="A0ABC8SF40"/>
<organism evidence="1 2">
    <name type="scientific">Ilex paraguariensis</name>
    <name type="common">yerba mate</name>
    <dbReference type="NCBI Taxonomy" id="185542"/>
    <lineage>
        <taxon>Eukaryota</taxon>
        <taxon>Viridiplantae</taxon>
        <taxon>Streptophyta</taxon>
        <taxon>Embryophyta</taxon>
        <taxon>Tracheophyta</taxon>
        <taxon>Spermatophyta</taxon>
        <taxon>Magnoliopsida</taxon>
        <taxon>eudicotyledons</taxon>
        <taxon>Gunneridae</taxon>
        <taxon>Pentapetalae</taxon>
        <taxon>asterids</taxon>
        <taxon>campanulids</taxon>
        <taxon>Aquifoliales</taxon>
        <taxon>Aquifoliaceae</taxon>
        <taxon>Ilex</taxon>
    </lineage>
</organism>
<gene>
    <name evidence="1" type="ORF">ILEXP_LOCUS24220</name>
</gene>
<evidence type="ECO:0000313" key="2">
    <source>
        <dbReference type="Proteomes" id="UP001642360"/>
    </source>
</evidence>
<dbReference type="Proteomes" id="UP001642360">
    <property type="component" value="Unassembled WGS sequence"/>
</dbReference>
<name>A0ABC8SF40_9AQUA</name>
<proteinExistence type="predicted"/>
<dbReference type="EMBL" id="CAUOFW020002747">
    <property type="protein sequence ID" value="CAK9155808.1"/>
    <property type="molecule type" value="Genomic_DNA"/>
</dbReference>
<protein>
    <submittedName>
        <fullName evidence="1">Uncharacterized protein</fullName>
    </submittedName>
</protein>
<comment type="caution">
    <text evidence="1">The sequence shown here is derived from an EMBL/GenBank/DDBJ whole genome shotgun (WGS) entry which is preliminary data.</text>
</comment>